<dbReference type="EC" id="3.4.-.-" evidence="8"/>
<protein>
    <recommendedName>
        <fullName evidence="8">Abasic site processing protein</fullName>
        <ecNumber evidence="8">3.4.-.-</ecNumber>
    </recommendedName>
</protein>
<sequence>MRTNCGVGVHGKPNEHTAHDEDEQHQDQLGTTKAELYVIAHGWLPPLYTIPITGLGPHSDTVYHGIGVASMCGRFSQYWSLEEWTHAWPVQWRTPDYAARYNVAPGTLMLALVHQAGAHTVGGAIRWGMQMPHGLVVNARCETIAVLPRFRALLPRHRLIIPMNGYYEWHQQTKQPYYLYSASDEPLWALGLYQITPDGARAVILTRDAAASLAIIHKRMPLLADRQSAAQWLQDNALQSIKLIQQLENQDPSLQFHAVSKRVNSTRHEGPELIEMVEEAHRYEDGADT</sequence>
<dbReference type="InterPro" id="IPR036590">
    <property type="entry name" value="SRAP-like"/>
</dbReference>
<dbReference type="SUPFAM" id="SSF143081">
    <property type="entry name" value="BB1717-like"/>
    <property type="match status" value="1"/>
</dbReference>
<dbReference type="PANTHER" id="PTHR13604:SF0">
    <property type="entry name" value="ABASIC SITE PROCESSING PROTEIN HMCES"/>
    <property type="match status" value="1"/>
</dbReference>
<organism evidence="10 11">
    <name type="scientific">Sulfobacillus acidophilus</name>
    <dbReference type="NCBI Taxonomy" id="53633"/>
    <lineage>
        <taxon>Bacteria</taxon>
        <taxon>Bacillati</taxon>
        <taxon>Bacillota</taxon>
        <taxon>Clostridia</taxon>
        <taxon>Eubacteriales</taxon>
        <taxon>Clostridiales Family XVII. Incertae Sedis</taxon>
        <taxon>Sulfobacillus</taxon>
    </lineage>
</organism>
<name>A0A2T2WCJ6_9FIRM</name>
<evidence type="ECO:0000256" key="3">
    <source>
        <dbReference type="ARBA" id="ARBA00022763"/>
    </source>
</evidence>
<dbReference type="Pfam" id="PF02586">
    <property type="entry name" value="SRAP"/>
    <property type="match status" value="1"/>
</dbReference>
<keyword evidence="2 8" id="KW-0645">Protease</keyword>
<keyword evidence="7" id="KW-0456">Lyase</keyword>
<evidence type="ECO:0000256" key="5">
    <source>
        <dbReference type="ARBA" id="ARBA00023124"/>
    </source>
</evidence>
<gene>
    <name evidence="10" type="ORF">C7B45_17320</name>
</gene>
<dbReference type="AlphaFoldDB" id="A0A2T2WCJ6"/>
<feature type="region of interest" description="Disordered" evidence="9">
    <location>
        <begin position="1"/>
        <end position="27"/>
    </location>
</feature>
<evidence type="ECO:0000256" key="7">
    <source>
        <dbReference type="ARBA" id="ARBA00023239"/>
    </source>
</evidence>
<comment type="similarity">
    <text evidence="1 8">Belongs to the SOS response-associated peptidase family.</text>
</comment>
<keyword evidence="5" id="KW-0190">Covalent protein-DNA linkage</keyword>
<dbReference type="Gene3D" id="3.90.1680.10">
    <property type="entry name" value="SOS response associated peptidase-like"/>
    <property type="match status" value="1"/>
</dbReference>
<evidence type="ECO:0000256" key="4">
    <source>
        <dbReference type="ARBA" id="ARBA00022801"/>
    </source>
</evidence>
<evidence type="ECO:0000256" key="9">
    <source>
        <dbReference type="SAM" id="MobiDB-lite"/>
    </source>
</evidence>
<dbReference type="GO" id="GO:0008233">
    <property type="term" value="F:peptidase activity"/>
    <property type="evidence" value="ECO:0007669"/>
    <property type="project" value="UniProtKB-KW"/>
</dbReference>
<dbReference type="Proteomes" id="UP000241848">
    <property type="component" value="Unassembled WGS sequence"/>
</dbReference>
<keyword evidence="4 8" id="KW-0378">Hydrolase</keyword>
<keyword evidence="3" id="KW-0227">DNA damage</keyword>
<evidence type="ECO:0000256" key="6">
    <source>
        <dbReference type="ARBA" id="ARBA00023125"/>
    </source>
</evidence>
<dbReference type="GO" id="GO:0003697">
    <property type="term" value="F:single-stranded DNA binding"/>
    <property type="evidence" value="ECO:0007669"/>
    <property type="project" value="InterPro"/>
</dbReference>
<dbReference type="GO" id="GO:0006508">
    <property type="term" value="P:proteolysis"/>
    <property type="evidence" value="ECO:0007669"/>
    <property type="project" value="UniProtKB-KW"/>
</dbReference>
<evidence type="ECO:0000313" key="11">
    <source>
        <dbReference type="Proteomes" id="UP000241848"/>
    </source>
</evidence>
<evidence type="ECO:0000256" key="2">
    <source>
        <dbReference type="ARBA" id="ARBA00022670"/>
    </source>
</evidence>
<accession>A0A2T2WCJ6</accession>
<evidence type="ECO:0000256" key="8">
    <source>
        <dbReference type="RuleBase" id="RU364100"/>
    </source>
</evidence>
<evidence type="ECO:0000256" key="1">
    <source>
        <dbReference type="ARBA" id="ARBA00008136"/>
    </source>
</evidence>
<evidence type="ECO:0000313" key="10">
    <source>
        <dbReference type="EMBL" id="PSR19965.1"/>
    </source>
</evidence>
<proteinExistence type="inferred from homology"/>
<dbReference type="InterPro" id="IPR003738">
    <property type="entry name" value="SRAP"/>
</dbReference>
<keyword evidence="6" id="KW-0238">DNA-binding</keyword>
<dbReference type="GO" id="GO:0106300">
    <property type="term" value="P:protein-DNA covalent cross-linking repair"/>
    <property type="evidence" value="ECO:0007669"/>
    <property type="project" value="InterPro"/>
</dbReference>
<dbReference type="GO" id="GO:0016829">
    <property type="term" value="F:lyase activity"/>
    <property type="evidence" value="ECO:0007669"/>
    <property type="project" value="UniProtKB-KW"/>
</dbReference>
<comment type="caution">
    <text evidence="10">The sequence shown here is derived from an EMBL/GenBank/DDBJ whole genome shotgun (WGS) entry which is preliminary data.</text>
</comment>
<reference evidence="10 11" key="1">
    <citation type="journal article" date="2014" name="BMC Genomics">
        <title>Comparison of environmental and isolate Sulfobacillus genomes reveals diverse carbon, sulfur, nitrogen, and hydrogen metabolisms.</title>
        <authorList>
            <person name="Justice N.B."/>
            <person name="Norman A."/>
            <person name="Brown C.T."/>
            <person name="Singh A."/>
            <person name="Thomas B.C."/>
            <person name="Banfield J.F."/>
        </authorList>
    </citation>
    <scope>NUCLEOTIDE SEQUENCE [LARGE SCALE GENOMIC DNA]</scope>
    <source>
        <strain evidence="10">AMDSBA3</strain>
    </source>
</reference>
<dbReference type="PANTHER" id="PTHR13604">
    <property type="entry name" value="DC12-RELATED"/>
    <property type="match status" value="1"/>
</dbReference>
<dbReference type="EMBL" id="PXYV01000105">
    <property type="protein sequence ID" value="PSR19965.1"/>
    <property type="molecule type" value="Genomic_DNA"/>
</dbReference>